<dbReference type="PANTHER" id="PTHR23095:SF17">
    <property type="entry name" value="PARANEOPLASTIC ANTIGEN MA1"/>
    <property type="match status" value="1"/>
</dbReference>
<sequence>MDEDQIQFWCREKGIDVAHAVVVTGVPIDICDVRVHQALTTVKALDISNGTLPDAVGVPDELGPWPIIRVVSQSDGGDMDFQCKLIAFLQQEGKSLAEVHSLVTPPAPGVSFELVGTINSLVDKCLGIPAEVPNYRKLRLFSGTQPVPLGEEEFESWAEQAALMLEEWQGSDHSKRQKIVESIKGPGADVVRFLRAQNPLSTARDYLSALETAFGTTESAADLLVKFCTTYQLDGEKLSTYLFRLDKVFHARMPGAPATFQRVMEEMVGDMNLLEVLVYLDDIIIFGKSLKEHEDRLVKVLDRLKEEGFKVSLDKCQFCRTSVSYVGHIVSRDGVATDPTKVEAVKGWPKPGNVSALRSFLGFCGYYRWFVKNFSKVCYPLNHLLQGCSTKRWGGGHDGQRRYASTEPFG</sequence>
<dbReference type="Ensembl" id="ENSPKIT00000025258.1">
    <property type="protein sequence ID" value="ENSPKIP00000001339.1"/>
    <property type="gene ID" value="ENSPKIG00000019666.1"/>
</dbReference>
<dbReference type="GO" id="GO:0004523">
    <property type="term" value="F:RNA-DNA hybrid ribonuclease activity"/>
    <property type="evidence" value="ECO:0007669"/>
    <property type="project" value="UniProtKB-EC"/>
</dbReference>
<protein>
    <recommendedName>
        <fullName evidence="1">Paraneoplastic antigen Ma-like C-terminal domain-containing protein</fullName>
    </recommendedName>
</protein>
<dbReference type="STRING" id="1676925.ENSPKIP00000001339"/>
<dbReference type="CDD" id="cd01647">
    <property type="entry name" value="RT_LTR"/>
    <property type="match status" value="1"/>
</dbReference>
<evidence type="ECO:0000313" key="3">
    <source>
        <dbReference type="Proteomes" id="UP000261540"/>
    </source>
</evidence>
<dbReference type="Proteomes" id="UP000261540">
    <property type="component" value="Unplaced"/>
</dbReference>
<dbReference type="InterPro" id="IPR043128">
    <property type="entry name" value="Rev_trsase/Diguanyl_cyclase"/>
</dbReference>
<accession>A0A3B3Q669</accession>
<organism evidence="2 3">
    <name type="scientific">Paramormyrops kingsleyae</name>
    <dbReference type="NCBI Taxonomy" id="1676925"/>
    <lineage>
        <taxon>Eukaryota</taxon>
        <taxon>Metazoa</taxon>
        <taxon>Chordata</taxon>
        <taxon>Craniata</taxon>
        <taxon>Vertebrata</taxon>
        <taxon>Euteleostomi</taxon>
        <taxon>Actinopterygii</taxon>
        <taxon>Neopterygii</taxon>
        <taxon>Teleostei</taxon>
        <taxon>Osteoglossocephala</taxon>
        <taxon>Osteoglossomorpha</taxon>
        <taxon>Osteoglossiformes</taxon>
        <taxon>Mormyridae</taxon>
        <taxon>Paramormyrops</taxon>
    </lineage>
</organism>
<evidence type="ECO:0000313" key="2">
    <source>
        <dbReference type="Ensembl" id="ENSPKIP00000001339.1"/>
    </source>
</evidence>
<dbReference type="SUPFAM" id="SSF56672">
    <property type="entry name" value="DNA/RNA polymerases"/>
    <property type="match status" value="1"/>
</dbReference>
<dbReference type="InterPro" id="IPR048270">
    <property type="entry name" value="PNMA_C"/>
</dbReference>
<dbReference type="AlphaFoldDB" id="A0A3B3Q669"/>
<feature type="domain" description="Paraneoplastic antigen Ma-like C-terminal" evidence="1">
    <location>
        <begin position="141"/>
        <end position="253"/>
    </location>
</feature>
<dbReference type="Pfam" id="PF14893">
    <property type="entry name" value="PNMA"/>
    <property type="match status" value="1"/>
</dbReference>
<reference evidence="2" key="1">
    <citation type="submission" date="2025-08" db="UniProtKB">
        <authorList>
            <consortium name="Ensembl"/>
        </authorList>
    </citation>
    <scope>IDENTIFICATION</scope>
</reference>
<dbReference type="PANTHER" id="PTHR23095">
    <property type="entry name" value="PARANEOPLASTIC ANTIGEN"/>
    <property type="match status" value="1"/>
</dbReference>
<dbReference type="InterPro" id="IPR026523">
    <property type="entry name" value="PNMA"/>
</dbReference>
<reference evidence="2" key="2">
    <citation type="submission" date="2025-09" db="UniProtKB">
        <authorList>
            <consortium name="Ensembl"/>
        </authorList>
    </citation>
    <scope>IDENTIFICATION</scope>
</reference>
<dbReference type="InterPro" id="IPR043502">
    <property type="entry name" value="DNA/RNA_pol_sf"/>
</dbReference>
<dbReference type="Gene3D" id="3.30.70.270">
    <property type="match status" value="2"/>
</dbReference>
<dbReference type="GeneTree" id="ENSGT01030000234522"/>
<dbReference type="FunFam" id="3.30.70.270:FF:000003">
    <property type="entry name" value="Transposon Ty3-G Gag-Pol polyprotein"/>
    <property type="match status" value="1"/>
</dbReference>
<keyword evidence="3" id="KW-1185">Reference proteome</keyword>
<evidence type="ECO:0000259" key="1">
    <source>
        <dbReference type="Pfam" id="PF14893"/>
    </source>
</evidence>
<proteinExistence type="predicted"/>
<name>A0A3B3Q669_9TELE</name>